<protein>
    <submittedName>
        <fullName evidence="2">Uncharacterized protein</fullName>
    </submittedName>
</protein>
<evidence type="ECO:0000256" key="1">
    <source>
        <dbReference type="SAM" id="MobiDB-lite"/>
    </source>
</evidence>
<feature type="compositionally biased region" description="Low complexity" evidence="1">
    <location>
        <begin position="28"/>
        <end position="43"/>
    </location>
</feature>
<evidence type="ECO:0000313" key="2">
    <source>
        <dbReference type="EMBL" id="MFC5394227.1"/>
    </source>
</evidence>
<comment type="caution">
    <text evidence="2">The sequence shown here is derived from an EMBL/GenBank/DDBJ whole genome shotgun (WGS) entry which is preliminary data.</text>
</comment>
<dbReference type="EMBL" id="JBHSLV010000028">
    <property type="protein sequence ID" value="MFC5394227.1"/>
    <property type="molecule type" value="Genomic_DNA"/>
</dbReference>
<name>A0ABW0HC94_9HYPH</name>
<feature type="region of interest" description="Disordered" evidence="1">
    <location>
        <begin position="27"/>
        <end position="64"/>
    </location>
</feature>
<sequence>MSLEEALNRNSDLLEKHNALLEQVLSKAGAAKPADEGAASGKATRGKGKDKDDGAKGASGPSFDSLKADLAAWLGEFAKDEDKDNPEGAHPEVTARKEALAKAFGSDKLQIKKLPEIAEDAAKISVLHTWLHEKAKKVDKGFGVGRFVADPESADESEDDDMGV</sequence>
<keyword evidence="3" id="KW-1185">Reference proteome</keyword>
<gene>
    <name evidence="2" type="ORF">ACFPPC_16425</name>
</gene>
<organism evidence="2 3">
    <name type="scientific">Bosea vestrisii</name>
    <dbReference type="NCBI Taxonomy" id="151416"/>
    <lineage>
        <taxon>Bacteria</taxon>
        <taxon>Pseudomonadati</taxon>
        <taxon>Pseudomonadota</taxon>
        <taxon>Alphaproteobacteria</taxon>
        <taxon>Hyphomicrobiales</taxon>
        <taxon>Boseaceae</taxon>
        <taxon>Bosea</taxon>
    </lineage>
</organism>
<accession>A0ABW0HC94</accession>
<proteinExistence type="predicted"/>
<evidence type="ECO:0000313" key="3">
    <source>
        <dbReference type="Proteomes" id="UP001596104"/>
    </source>
</evidence>
<reference evidence="3" key="1">
    <citation type="journal article" date="2019" name="Int. J. Syst. Evol. Microbiol.">
        <title>The Global Catalogue of Microorganisms (GCM) 10K type strain sequencing project: providing services to taxonomists for standard genome sequencing and annotation.</title>
        <authorList>
            <consortium name="The Broad Institute Genomics Platform"/>
            <consortium name="The Broad Institute Genome Sequencing Center for Infectious Disease"/>
            <person name="Wu L."/>
            <person name="Ma J."/>
        </authorList>
    </citation>
    <scope>NUCLEOTIDE SEQUENCE [LARGE SCALE GENOMIC DNA]</scope>
    <source>
        <strain evidence="3">CGMCC 1.16326</strain>
    </source>
</reference>
<dbReference type="Proteomes" id="UP001596104">
    <property type="component" value="Unassembled WGS sequence"/>
</dbReference>
<dbReference type="RefSeq" id="WP_377009414.1">
    <property type="nucleotide sequence ID" value="NZ_JBHSLV010000028.1"/>
</dbReference>